<gene>
    <name evidence="6" type="ORF">G3576_27520</name>
</gene>
<reference evidence="6 7" key="2">
    <citation type="submission" date="2020-03" db="EMBL/GenBank/DDBJ databases">
        <title>Roseomonas stagni sp. nov., isolated from pond water in Japan.</title>
        <authorList>
            <person name="Furuhata K."/>
            <person name="Miyamoto H."/>
            <person name="Goto K."/>
        </authorList>
    </citation>
    <scope>NUCLEOTIDE SEQUENCE [LARGE SCALE GENOMIC DNA]</scope>
    <source>
        <strain evidence="6 7">PeD5</strain>
    </source>
</reference>
<feature type="transmembrane region" description="Helical" evidence="4">
    <location>
        <begin position="146"/>
        <end position="168"/>
    </location>
</feature>
<dbReference type="SUPFAM" id="SSF69593">
    <property type="entry name" value="Glycerol-3-phosphate (1)-acyltransferase"/>
    <property type="match status" value="1"/>
</dbReference>
<dbReference type="InterPro" id="IPR002123">
    <property type="entry name" value="Plipid/glycerol_acylTrfase"/>
</dbReference>
<dbReference type="Pfam" id="PF00501">
    <property type="entry name" value="AMP-binding"/>
    <property type="match status" value="1"/>
</dbReference>
<evidence type="ECO:0000256" key="2">
    <source>
        <dbReference type="ARBA" id="ARBA00022989"/>
    </source>
</evidence>
<keyword evidence="3 4" id="KW-0472">Membrane</keyword>
<dbReference type="Proteomes" id="UP000475385">
    <property type="component" value="Unassembled WGS sequence"/>
</dbReference>
<feature type="transmembrane region" description="Helical" evidence="4">
    <location>
        <begin position="174"/>
        <end position="194"/>
    </location>
</feature>
<reference evidence="6 7" key="1">
    <citation type="submission" date="2020-02" db="EMBL/GenBank/DDBJ databases">
        <authorList>
            <person name="Kim H.M."/>
            <person name="Jeon C.O."/>
        </authorList>
    </citation>
    <scope>NUCLEOTIDE SEQUENCE [LARGE SCALE GENOMIC DNA]</scope>
    <source>
        <strain evidence="6 7">PeD5</strain>
    </source>
</reference>
<protein>
    <submittedName>
        <fullName evidence="6">Acyl-[ACP]--phospholipid O-acyltransferase</fullName>
    </submittedName>
</protein>
<dbReference type="AlphaFoldDB" id="A0A6M1LUR9"/>
<dbReference type="InterPro" id="IPR036259">
    <property type="entry name" value="MFS_trans_sf"/>
</dbReference>
<feature type="transmembrane region" description="Helical" evidence="4">
    <location>
        <begin position="225"/>
        <end position="244"/>
    </location>
</feature>
<dbReference type="GO" id="GO:0016746">
    <property type="term" value="F:acyltransferase activity"/>
    <property type="evidence" value="ECO:0007669"/>
    <property type="project" value="InterPro"/>
</dbReference>
<dbReference type="GO" id="GO:0022857">
    <property type="term" value="F:transmembrane transporter activity"/>
    <property type="evidence" value="ECO:0007669"/>
    <property type="project" value="InterPro"/>
</dbReference>
<dbReference type="Pfam" id="PF01553">
    <property type="entry name" value="Acyltransferase"/>
    <property type="match status" value="1"/>
</dbReference>
<feature type="transmembrane region" description="Helical" evidence="4">
    <location>
        <begin position="366"/>
        <end position="391"/>
    </location>
</feature>
<dbReference type="InterPro" id="IPR011701">
    <property type="entry name" value="MFS"/>
</dbReference>
<dbReference type="InterPro" id="IPR045851">
    <property type="entry name" value="AMP-bd_C_sf"/>
</dbReference>
<feature type="transmembrane region" description="Helical" evidence="4">
    <location>
        <begin position="264"/>
        <end position="284"/>
    </location>
</feature>
<dbReference type="SMART" id="SM00563">
    <property type="entry name" value="PlsC"/>
    <property type="match status" value="1"/>
</dbReference>
<dbReference type="PANTHER" id="PTHR43767">
    <property type="entry name" value="LONG-CHAIN-FATTY-ACID--COA LIGASE"/>
    <property type="match status" value="1"/>
</dbReference>
<evidence type="ECO:0000313" key="7">
    <source>
        <dbReference type="Proteomes" id="UP000475385"/>
    </source>
</evidence>
<evidence type="ECO:0000256" key="1">
    <source>
        <dbReference type="ARBA" id="ARBA00022692"/>
    </source>
</evidence>
<dbReference type="InterPro" id="IPR020845">
    <property type="entry name" value="AMP-binding_CS"/>
</dbReference>
<dbReference type="Gene3D" id="3.40.50.12780">
    <property type="entry name" value="N-terminal domain of ligase-like"/>
    <property type="match status" value="1"/>
</dbReference>
<evidence type="ECO:0000256" key="4">
    <source>
        <dbReference type="SAM" id="Phobius"/>
    </source>
</evidence>
<evidence type="ECO:0000259" key="5">
    <source>
        <dbReference type="SMART" id="SM00563"/>
    </source>
</evidence>
<feature type="transmembrane region" description="Helical" evidence="4">
    <location>
        <begin position="296"/>
        <end position="320"/>
    </location>
</feature>
<dbReference type="CDD" id="cd07989">
    <property type="entry name" value="LPLAT_AGPAT-like"/>
    <property type="match status" value="1"/>
</dbReference>
<keyword evidence="7" id="KW-1185">Reference proteome</keyword>
<sequence length="1136" mass="120319">MPPASPFALLKTRRLWPLALAQACGAFNDNLVKNALVVLALFKLGAGGAGLSALAGALFIAPYILLSATAGQLADRFPKPRLVLVAKLAEVGLMGAAAAGFATGSIPGLLAVLFGLGVQSAMFGPLKYGLLPEQLRGEELVAGNGVIEASTFLAILAGTVAGGALILLEDGATLVSAVGLGAALVGVAAALRVLPAPPADPALRINANILAETWRTVRQAASIRPVWLAILGLSWFWTVGALLLTEFPLLARDTLGADGHVVTLFLTVFAVGVGAGSLVSSVLLKGEVSPRHVPFAAIGMSVFLWDFAAACTAAGGLATVGDVLGSLAGWRILVDLALLSACGGIFSVPLYAILQDGAPETGRARMIAANNVVNAVFMVAGAGVAAGLAALGLAPATVLMAAAIANLAVACWIIRLLPQQVLRALFRFYFETFHGVRVKGLDHYRAAGDRVVIVANHLSFADACLIACYLPESPTFAIDTRMAQAWWVRPFLATVETFKVDIQSPFAIRPMMEAVRDGRKLMIFPEGRLTKTGSLMKVYEGAGVVADKADATILPISIEGLQFTRLGRMRGKLPMRWFPRLSLTIMPPVRIDPPRLEGQTPRRRREAIGRALQDLMVETVFQARNTDRTLFAALLDARALHGGRTLIAEDINRAPVSYDRLVLGAAALGRQIAQRVTGEAATVGLMLPNANATLVAFMGLQAFGLVPAMLNFSAGADGMLAACRAAKLRHIVSSRAFVEKGRLGAVVARMEQEVEFLWLEDIRAGIGLRDKLRAQWDAAFARRLPGARAAADDWAVVLFTSGSEGTPKGVVHSHRSLLANCAQLASVIDFTAADRVFNAMPVFHSFGLQGGTLLPLLHGVRTFHYPSPLHYRVVPALIYDTDATIAFGTDTFLNGWARHAHAYDFYAMRMIFGGAEKIREETRRLFADRFGVRLLEGYGATETAPALAINTPMNNRPGTVGRFLPGIRHRLEPVPGVEGAGRLHVSGPNVMLGYLLPSAPGALVPSGGDYDTGDIVALDPQGFVEIRGRAKRFAKIAGEMVSMTAAESLVATLWPEAQHAVVSLPDARKGEALLLVTTRRDAAVRDILAEARARGVPELMVPRAVLPVAAMPLLGTGKIDYPAVQRLAAASQAVAA</sequence>
<feature type="transmembrane region" description="Helical" evidence="4">
    <location>
        <begin position="49"/>
        <end position="70"/>
    </location>
</feature>
<dbReference type="Pfam" id="PF07690">
    <property type="entry name" value="MFS_1"/>
    <property type="match status" value="1"/>
</dbReference>
<dbReference type="InterPro" id="IPR042099">
    <property type="entry name" value="ANL_N_sf"/>
</dbReference>
<evidence type="ECO:0000313" key="6">
    <source>
        <dbReference type="EMBL" id="NGM23789.1"/>
    </source>
</evidence>
<name>A0A6M1LUR9_9PROT</name>
<proteinExistence type="predicted"/>
<feature type="domain" description="Phospholipid/glycerol acyltransferase" evidence="5">
    <location>
        <begin position="451"/>
        <end position="561"/>
    </location>
</feature>
<dbReference type="Gene3D" id="3.30.300.30">
    <property type="match status" value="1"/>
</dbReference>
<keyword evidence="2 4" id="KW-1133">Transmembrane helix</keyword>
<dbReference type="InterPro" id="IPR050237">
    <property type="entry name" value="ATP-dep_AMP-bd_enzyme"/>
</dbReference>
<dbReference type="SUPFAM" id="SSF56801">
    <property type="entry name" value="Acetyl-CoA synthetase-like"/>
    <property type="match status" value="1"/>
</dbReference>
<organism evidence="6 7">
    <name type="scientific">Falsiroseomonas algicola</name>
    <dbReference type="NCBI Taxonomy" id="2716930"/>
    <lineage>
        <taxon>Bacteria</taxon>
        <taxon>Pseudomonadati</taxon>
        <taxon>Pseudomonadota</taxon>
        <taxon>Alphaproteobacteria</taxon>
        <taxon>Acetobacterales</taxon>
        <taxon>Roseomonadaceae</taxon>
        <taxon>Falsiroseomonas</taxon>
    </lineage>
</organism>
<dbReference type="Gene3D" id="1.20.1250.20">
    <property type="entry name" value="MFS general substrate transporter like domains"/>
    <property type="match status" value="1"/>
</dbReference>
<dbReference type="RefSeq" id="WP_164697703.1">
    <property type="nucleotide sequence ID" value="NZ_JAAIKB010000019.1"/>
</dbReference>
<feature type="transmembrane region" description="Helical" evidence="4">
    <location>
        <begin position="332"/>
        <end position="354"/>
    </location>
</feature>
<accession>A0A6M1LUR9</accession>
<keyword evidence="1 4" id="KW-0812">Transmembrane</keyword>
<dbReference type="NCBIfam" id="NF005291">
    <property type="entry name" value="PRK06814.1"/>
    <property type="match status" value="1"/>
</dbReference>
<dbReference type="PANTHER" id="PTHR43767:SF10">
    <property type="entry name" value="SURFACTIN SYNTHASE SUBUNIT 1"/>
    <property type="match status" value="1"/>
</dbReference>
<dbReference type="EMBL" id="JAAIKB010000019">
    <property type="protein sequence ID" value="NGM23789.1"/>
    <property type="molecule type" value="Genomic_DNA"/>
</dbReference>
<dbReference type="SUPFAM" id="SSF103473">
    <property type="entry name" value="MFS general substrate transporter"/>
    <property type="match status" value="1"/>
</dbReference>
<dbReference type="CDD" id="cd06173">
    <property type="entry name" value="MFS_MefA_like"/>
    <property type="match status" value="1"/>
</dbReference>
<dbReference type="PROSITE" id="PS00455">
    <property type="entry name" value="AMP_BINDING"/>
    <property type="match status" value="1"/>
</dbReference>
<comment type="caution">
    <text evidence="6">The sequence shown here is derived from an EMBL/GenBank/DDBJ whole genome shotgun (WGS) entry which is preliminary data.</text>
</comment>
<evidence type="ECO:0000256" key="3">
    <source>
        <dbReference type="ARBA" id="ARBA00023136"/>
    </source>
</evidence>
<feature type="transmembrane region" description="Helical" evidence="4">
    <location>
        <begin position="397"/>
        <end position="417"/>
    </location>
</feature>
<dbReference type="InterPro" id="IPR000873">
    <property type="entry name" value="AMP-dep_synth/lig_dom"/>
</dbReference>